<comment type="caution">
    <text evidence="2">The sequence shown here is derived from an EMBL/GenBank/DDBJ whole genome shotgun (WGS) entry which is preliminary data.</text>
</comment>
<evidence type="ECO:0000256" key="1">
    <source>
        <dbReference type="SAM" id="SignalP"/>
    </source>
</evidence>
<dbReference type="EMBL" id="MLFU01000018">
    <property type="protein sequence ID" value="KAK1500548.1"/>
    <property type="molecule type" value="Genomic_DNA"/>
</dbReference>
<protein>
    <recommendedName>
        <fullName evidence="4">Secreted protein</fullName>
    </recommendedName>
</protein>
<gene>
    <name evidence="2" type="ORF">CTAM01_06483</name>
</gene>
<organism evidence="2 3">
    <name type="scientific">Colletotrichum tamarilloi</name>
    <dbReference type="NCBI Taxonomy" id="1209934"/>
    <lineage>
        <taxon>Eukaryota</taxon>
        <taxon>Fungi</taxon>
        <taxon>Dikarya</taxon>
        <taxon>Ascomycota</taxon>
        <taxon>Pezizomycotina</taxon>
        <taxon>Sordariomycetes</taxon>
        <taxon>Hypocreomycetidae</taxon>
        <taxon>Glomerellales</taxon>
        <taxon>Glomerellaceae</taxon>
        <taxon>Colletotrichum</taxon>
        <taxon>Colletotrichum acutatum species complex</taxon>
    </lineage>
</organism>
<dbReference type="RefSeq" id="XP_060382769.1">
    <property type="nucleotide sequence ID" value="XM_060522510.1"/>
</dbReference>
<reference evidence="2 3" key="1">
    <citation type="submission" date="2016-10" db="EMBL/GenBank/DDBJ databases">
        <title>The genome sequence of Colletotrichum fioriniae PJ7.</title>
        <authorList>
            <person name="Baroncelli R."/>
        </authorList>
    </citation>
    <scope>NUCLEOTIDE SEQUENCE [LARGE SCALE GENOMIC DNA]</scope>
    <source>
        <strain evidence="2 3">Tom-12</strain>
    </source>
</reference>
<proteinExistence type="predicted"/>
<dbReference type="Proteomes" id="UP001227543">
    <property type="component" value="Unassembled WGS sequence"/>
</dbReference>
<sequence length="115" mass="12825">MRRLRTRNLLFSPLPASCLLLWAPLSESILATSPAAKRHSWIPPSLFVANIPAARGSRLARWRFHVTLLSSLLAMSPPTQIPTRRTSTRRRDMRALRRTVVRLSVTGSLGSTPTA</sequence>
<name>A0ABQ9RC37_9PEZI</name>
<feature type="signal peptide" evidence="1">
    <location>
        <begin position="1"/>
        <end position="28"/>
    </location>
</feature>
<accession>A0ABQ9RC37</accession>
<evidence type="ECO:0000313" key="3">
    <source>
        <dbReference type="Proteomes" id="UP001227543"/>
    </source>
</evidence>
<keyword evidence="3" id="KW-1185">Reference proteome</keyword>
<evidence type="ECO:0008006" key="4">
    <source>
        <dbReference type="Google" id="ProtNLM"/>
    </source>
</evidence>
<evidence type="ECO:0000313" key="2">
    <source>
        <dbReference type="EMBL" id="KAK1500548.1"/>
    </source>
</evidence>
<feature type="chain" id="PRO_5046222428" description="Secreted protein" evidence="1">
    <location>
        <begin position="29"/>
        <end position="115"/>
    </location>
</feature>
<dbReference type="GeneID" id="85406748"/>
<keyword evidence="1" id="KW-0732">Signal</keyword>